<comment type="caution">
    <text evidence="7">The sequence shown here is derived from an EMBL/GenBank/DDBJ whole genome shotgun (WGS) entry which is preliminary data.</text>
</comment>
<dbReference type="RefSeq" id="XP_067758172.1">
    <property type="nucleotide sequence ID" value="XM_067901170.1"/>
</dbReference>
<keyword evidence="4" id="KW-0560">Oxidoreductase</keyword>
<evidence type="ECO:0000313" key="7">
    <source>
        <dbReference type="EMBL" id="KAG5508704.1"/>
    </source>
</evidence>
<dbReference type="InterPro" id="IPR045054">
    <property type="entry name" value="P4HA-like"/>
</dbReference>
<sequence length="317" mass="35785">MLSYNNIVEKGEPPNKEIIDHVLDHIHEFPTPTVVPTGDGEVDCIVLENLLTHEECDQLMEACEKVGYTFWLQKEHTDTDGEVACGDTSKAVRIVDTIEADFPHLSARLYDRISRVVPLEPKSFSEDMPQADKLFERDLVGTWVPHALSENLLFGRYSPGGHFMPHVDGSTIVDLNTRSFYTLLIYLNDCPHGGETFVFAGEQCEVMYLDTETNKYRGHNTQRVGTVYPKKGSAAFFYYSLLHEGAPVIQGSKYICRADLLYRRTPAIFASEADAKAFRLYQEARIAESQGDANRACQLFQRVKKFSEGVAAIYQIN</sequence>
<evidence type="ECO:0000256" key="2">
    <source>
        <dbReference type="ARBA" id="ARBA00022723"/>
    </source>
</evidence>
<dbReference type="InterPro" id="IPR005123">
    <property type="entry name" value="Oxoglu/Fe-dep_dioxygenase_dom"/>
</dbReference>
<evidence type="ECO:0000256" key="4">
    <source>
        <dbReference type="ARBA" id="ARBA00023002"/>
    </source>
</evidence>
<dbReference type="SMART" id="SM00702">
    <property type="entry name" value="P4Hc"/>
    <property type="match status" value="1"/>
</dbReference>
<reference evidence="7 8" key="1">
    <citation type="submission" date="2021-02" db="EMBL/GenBank/DDBJ databases">
        <title>Porcisia hertigi Genome sequencing and assembly.</title>
        <authorList>
            <person name="Almutairi H."/>
            <person name="Gatherer D."/>
        </authorList>
    </citation>
    <scope>NUCLEOTIDE SEQUENCE [LARGE SCALE GENOMIC DNA]</scope>
    <source>
        <strain evidence="7 8">C119</strain>
    </source>
</reference>
<dbReference type="GO" id="GO:0005506">
    <property type="term" value="F:iron ion binding"/>
    <property type="evidence" value="ECO:0007669"/>
    <property type="project" value="InterPro"/>
</dbReference>
<dbReference type="Gene3D" id="2.60.120.620">
    <property type="entry name" value="q2cbj1_9rhob like domain"/>
    <property type="match status" value="1"/>
</dbReference>
<evidence type="ECO:0000259" key="6">
    <source>
        <dbReference type="PROSITE" id="PS51471"/>
    </source>
</evidence>
<proteinExistence type="predicted"/>
<protein>
    <recommendedName>
        <fullName evidence="6">Fe2OG dioxygenase domain-containing protein</fullName>
    </recommendedName>
</protein>
<keyword evidence="8" id="KW-1185">Reference proteome</keyword>
<dbReference type="GO" id="GO:0005783">
    <property type="term" value="C:endoplasmic reticulum"/>
    <property type="evidence" value="ECO:0007669"/>
    <property type="project" value="TreeGrafter"/>
</dbReference>
<evidence type="ECO:0000256" key="3">
    <source>
        <dbReference type="ARBA" id="ARBA00022964"/>
    </source>
</evidence>
<dbReference type="PANTHER" id="PTHR10869:SF246">
    <property type="entry name" value="TRANSMEMBRANE PROLYL 4-HYDROXYLASE"/>
    <property type="match status" value="1"/>
</dbReference>
<dbReference type="EMBL" id="JAFJZO010000016">
    <property type="protein sequence ID" value="KAG5508704.1"/>
    <property type="molecule type" value="Genomic_DNA"/>
</dbReference>
<name>A0A836IFV9_9TRYP</name>
<comment type="cofactor">
    <cofactor evidence="1">
        <name>L-ascorbate</name>
        <dbReference type="ChEBI" id="CHEBI:38290"/>
    </cofactor>
</comment>
<dbReference type="GeneID" id="94291247"/>
<dbReference type="GO" id="GO:0004656">
    <property type="term" value="F:procollagen-proline 4-dioxygenase activity"/>
    <property type="evidence" value="ECO:0007669"/>
    <property type="project" value="TreeGrafter"/>
</dbReference>
<dbReference type="Pfam" id="PF13640">
    <property type="entry name" value="2OG-FeII_Oxy_3"/>
    <property type="match status" value="1"/>
</dbReference>
<dbReference type="GO" id="GO:0031418">
    <property type="term" value="F:L-ascorbic acid binding"/>
    <property type="evidence" value="ECO:0007669"/>
    <property type="project" value="InterPro"/>
</dbReference>
<dbReference type="AlphaFoldDB" id="A0A836IFV9"/>
<evidence type="ECO:0000256" key="1">
    <source>
        <dbReference type="ARBA" id="ARBA00001961"/>
    </source>
</evidence>
<evidence type="ECO:0000256" key="5">
    <source>
        <dbReference type="ARBA" id="ARBA00023004"/>
    </source>
</evidence>
<evidence type="ECO:0000313" key="8">
    <source>
        <dbReference type="Proteomes" id="UP000674318"/>
    </source>
</evidence>
<dbReference type="InterPro" id="IPR006620">
    <property type="entry name" value="Pro_4_hyd_alph"/>
</dbReference>
<keyword evidence="5" id="KW-0408">Iron</keyword>
<keyword evidence="2" id="KW-0479">Metal-binding</keyword>
<dbReference type="PANTHER" id="PTHR10869">
    <property type="entry name" value="PROLYL 4-HYDROXYLASE ALPHA SUBUNIT"/>
    <property type="match status" value="1"/>
</dbReference>
<dbReference type="InterPro" id="IPR044862">
    <property type="entry name" value="Pro_4_hyd_alph_FE2OG_OXY"/>
</dbReference>
<keyword evidence="3" id="KW-0223">Dioxygenase</keyword>
<dbReference type="FunFam" id="2.60.120.620:FF:000037">
    <property type="entry name" value="Phytanoyl-CoA_dioxygenase_(PhyH)/2OG-Fe(II )_oxygenase_superfamily_-_putative"/>
    <property type="match status" value="1"/>
</dbReference>
<organism evidence="7 8">
    <name type="scientific">Porcisia hertigi</name>
    <dbReference type="NCBI Taxonomy" id="2761500"/>
    <lineage>
        <taxon>Eukaryota</taxon>
        <taxon>Discoba</taxon>
        <taxon>Euglenozoa</taxon>
        <taxon>Kinetoplastea</taxon>
        <taxon>Metakinetoplastina</taxon>
        <taxon>Trypanosomatida</taxon>
        <taxon>Trypanosomatidae</taxon>
        <taxon>Leishmaniinae</taxon>
        <taxon>Porcisia</taxon>
    </lineage>
</organism>
<feature type="domain" description="Fe2OG dioxygenase" evidence="6">
    <location>
        <begin position="148"/>
        <end position="266"/>
    </location>
</feature>
<gene>
    <name evidence="7" type="ORF">JKF63_05202</name>
</gene>
<dbReference type="OrthoDB" id="69177at2759"/>
<accession>A0A836IFV9</accession>
<dbReference type="PROSITE" id="PS51471">
    <property type="entry name" value="FE2OG_OXY"/>
    <property type="match status" value="1"/>
</dbReference>
<dbReference type="Proteomes" id="UP000674318">
    <property type="component" value="Unassembled WGS sequence"/>
</dbReference>
<dbReference type="KEGG" id="phet:94291247"/>